<dbReference type="AlphaFoldDB" id="A0A161K3K7"/>
<keyword evidence="2" id="KW-0808">Transferase</keyword>
<dbReference type="SUPFAM" id="SSF53756">
    <property type="entry name" value="UDP-Glycosyltransferase/glycogen phosphorylase"/>
    <property type="match status" value="1"/>
</dbReference>
<dbReference type="EMBL" id="LN890655">
    <property type="protein sequence ID" value="CUS04947.2"/>
    <property type="molecule type" value="Genomic_DNA"/>
</dbReference>
<dbReference type="KEGG" id="pbf:CFX0092_A3069"/>
<name>A0A161K3K7_9CHLR</name>
<dbReference type="GO" id="GO:0016757">
    <property type="term" value="F:glycosyltransferase activity"/>
    <property type="evidence" value="ECO:0007669"/>
    <property type="project" value="TreeGrafter"/>
</dbReference>
<evidence type="ECO:0000313" key="3">
    <source>
        <dbReference type="Proteomes" id="UP000215027"/>
    </source>
</evidence>
<dbReference type="PANTHER" id="PTHR45947:SF3">
    <property type="entry name" value="SULFOQUINOVOSYL TRANSFERASE SQD2"/>
    <property type="match status" value="1"/>
</dbReference>
<evidence type="ECO:0000259" key="1">
    <source>
        <dbReference type="Pfam" id="PF13579"/>
    </source>
</evidence>
<sequence length="427" mass="45434">MRILHLVHQYPPDHLGGTELYTRALARRQAAAGNEVAVFCPEEGDDSGEPAVEDGVRVYRAGGGRRGRLAVFLSLLGSGRLSAAFDAVLAAERPDVVHVQHLMGLPVGLIDTLRAAGIPYVITLHDYWYGCANAQLLTNYDASLCAGPNARFTNCGRCALARAGLGGPAAAGSLPAPLMARRYRLLREVFSGAAQVMASTPFVLRAYGGMGFPLEKARVLPLGIDVSAADVAAARRARDQKAPDGPFRVGYVGGLSRQKGIHVLVAAINRLPAGVTCAIYGPTDAFPEYVAELRRLATHPGIRFMGPVERAALWPALGELDVLVAPTLWYETYALIVHEAFAAGLPVVASRIGVLPDVVREGVDGHLFPPGDAEALSAILRRLMEQPDELAVLRAGQPAIVTMDSHAAEIDGVYRALPAGVKPMLRR</sequence>
<dbReference type="InterPro" id="IPR028098">
    <property type="entry name" value="Glyco_trans_4-like_N"/>
</dbReference>
<feature type="domain" description="Glycosyltransferase subfamily 4-like N-terminal" evidence="1">
    <location>
        <begin position="16"/>
        <end position="223"/>
    </location>
</feature>
<organism evidence="2 3">
    <name type="scientific">Candidatus Promineifilum breve</name>
    <dbReference type="NCBI Taxonomy" id="1806508"/>
    <lineage>
        <taxon>Bacteria</taxon>
        <taxon>Bacillati</taxon>
        <taxon>Chloroflexota</taxon>
        <taxon>Ardenticatenia</taxon>
        <taxon>Candidatus Promineifilales</taxon>
        <taxon>Candidatus Promineifilaceae</taxon>
        <taxon>Candidatus Promineifilum</taxon>
    </lineage>
</organism>
<evidence type="ECO:0000313" key="2">
    <source>
        <dbReference type="EMBL" id="CUS04947.2"/>
    </source>
</evidence>
<accession>A0A161K3K7</accession>
<gene>
    <name evidence="2" type="ORF">CFX0092_A3069</name>
</gene>
<dbReference type="Gene3D" id="3.40.50.2000">
    <property type="entry name" value="Glycogen Phosphorylase B"/>
    <property type="match status" value="2"/>
</dbReference>
<dbReference type="PANTHER" id="PTHR45947">
    <property type="entry name" value="SULFOQUINOVOSYL TRANSFERASE SQD2"/>
    <property type="match status" value="1"/>
</dbReference>
<dbReference type="Pfam" id="PF13692">
    <property type="entry name" value="Glyco_trans_1_4"/>
    <property type="match status" value="1"/>
</dbReference>
<dbReference type="Pfam" id="PF13579">
    <property type="entry name" value="Glyco_trans_4_4"/>
    <property type="match status" value="1"/>
</dbReference>
<dbReference type="RefSeq" id="WP_095044217.1">
    <property type="nucleotide sequence ID" value="NZ_LN890655.1"/>
</dbReference>
<dbReference type="Proteomes" id="UP000215027">
    <property type="component" value="Chromosome I"/>
</dbReference>
<dbReference type="OrthoDB" id="9814612at2"/>
<dbReference type="InterPro" id="IPR050194">
    <property type="entry name" value="Glycosyltransferase_grp1"/>
</dbReference>
<keyword evidence="3" id="KW-1185">Reference proteome</keyword>
<protein>
    <submittedName>
        <fullName evidence="2">Glycosyl transferase, group 1</fullName>
    </submittedName>
</protein>
<proteinExistence type="predicted"/>
<reference evidence="2" key="1">
    <citation type="submission" date="2016-01" db="EMBL/GenBank/DDBJ databases">
        <authorList>
            <person name="Mcilroy J.S."/>
            <person name="Karst M S."/>
            <person name="Albertsen M."/>
        </authorList>
    </citation>
    <scope>NUCLEOTIDE SEQUENCE</scope>
    <source>
        <strain evidence="2">Cfx-K</strain>
    </source>
</reference>
<dbReference type="CDD" id="cd03823">
    <property type="entry name" value="GT4_ExpE7-like"/>
    <property type="match status" value="1"/>
</dbReference>